<protein>
    <submittedName>
        <fullName evidence="2">Uncharacterized protein</fullName>
    </submittedName>
</protein>
<accession>A0A9X0CDQ3</accession>
<keyword evidence="3" id="KW-1185">Reference proteome</keyword>
<reference evidence="2" key="1">
    <citation type="submission" date="2023-01" db="EMBL/GenBank/DDBJ databases">
        <title>Genome assembly of the deep-sea coral Lophelia pertusa.</title>
        <authorList>
            <person name="Herrera S."/>
            <person name="Cordes E."/>
        </authorList>
    </citation>
    <scope>NUCLEOTIDE SEQUENCE</scope>
    <source>
        <strain evidence="2">USNM1676648</strain>
        <tissue evidence="2">Polyp</tissue>
    </source>
</reference>
<proteinExistence type="predicted"/>
<evidence type="ECO:0000256" key="1">
    <source>
        <dbReference type="SAM" id="SignalP"/>
    </source>
</evidence>
<sequence>MFLSIAGIVVLLELFSMLQAVPIFESVGCFLDSGISPRPMPLLLKDFRQEMNWNNIEAVIELCGGLAHNKSLSYFGLQYYGQCWSGATAGQTYSRDGPAETCVRGVGLESTYFVYKFYDYGDQVPDVA</sequence>
<feature type="chain" id="PRO_5040720063" evidence="1">
    <location>
        <begin position="21"/>
        <end position="128"/>
    </location>
</feature>
<gene>
    <name evidence="2" type="ORF">OS493_026589</name>
</gene>
<comment type="caution">
    <text evidence="2">The sequence shown here is derived from an EMBL/GenBank/DDBJ whole genome shotgun (WGS) entry which is preliminary data.</text>
</comment>
<dbReference type="Proteomes" id="UP001163046">
    <property type="component" value="Unassembled WGS sequence"/>
</dbReference>
<dbReference type="AlphaFoldDB" id="A0A9X0CDQ3"/>
<evidence type="ECO:0000313" key="3">
    <source>
        <dbReference type="Proteomes" id="UP001163046"/>
    </source>
</evidence>
<dbReference type="EMBL" id="MU827800">
    <property type="protein sequence ID" value="KAJ7327711.1"/>
    <property type="molecule type" value="Genomic_DNA"/>
</dbReference>
<feature type="signal peptide" evidence="1">
    <location>
        <begin position="1"/>
        <end position="20"/>
    </location>
</feature>
<keyword evidence="1" id="KW-0732">Signal</keyword>
<name>A0A9X0CDQ3_9CNID</name>
<dbReference type="OrthoDB" id="5979752at2759"/>
<organism evidence="2 3">
    <name type="scientific">Desmophyllum pertusum</name>
    <dbReference type="NCBI Taxonomy" id="174260"/>
    <lineage>
        <taxon>Eukaryota</taxon>
        <taxon>Metazoa</taxon>
        <taxon>Cnidaria</taxon>
        <taxon>Anthozoa</taxon>
        <taxon>Hexacorallia</taxon>
        <taxon>Scleractinia</taxon>
        <taxon>Caryophylliina</taxon>
        <taxon>Caryophylliidae</taxon>
        <taxon>Desmophyllum</taxon>
    </lineage>
</organism>
<evidence type="ECO:0000313" key="2">
    <source>
        <dbReference type="EMBL" id="KAJ7327711.1"/>
    </source>
</evidence>